<gene>
    <name evidence="5" type="ORF">JNE38_10460</name>
</gene>
<evidence type="ECO:0000259" key="4">
    <source>
        <dbReference type="Pfam" id="PF17954"/>
    </source>
</evidence>
<evidence type="ECO:0000313" key="5">
    <source>
        <dbReference type="EMBL" id="QRG69504.1"/>
    </source>
</evidence>
<evidence type="ECO:0000256" key="2">
    <source>
        <dbReference type="RuleBase" id="RU003457"/>
    </source>
</evidence>
<dbReference type="PANTHER" id="PTHR43212:SF3">
    <property type="entry name" value="QUERCETIN 2,3-DIOXYGENASE"/>
    <property type="match status" value="1"/>
</dbReference>
<dbReference type="CDD" id="cd02910">
    <property type="entry name" value="cupin_Yhhw_N"/>
    <property type="match status" value="1"/>
</dbReference>
<name>A0ABX7FVE2_BRECH</name>
<dbReference type="InterPro" id="IPR003829">
    <property type="entry name" value="Pirin_N_dom"/>
</dbReference>
<dbReference type="PANTHER" id="PTHR43212">
    <property type="entry name" value="QUERCETIN 2,3-DIOXYGENASE"/>
    <property type="match status" value="1"/>
</dbReference>
<dbReference type="PIRSF" id="PIRSF006232">
    <property type="entry name" value="Pirin"/>
    <property type="match status" value="1"/>
</dbReference>
<proteinExistence type="inferred from homology"/>
<dbReference type="EMBL" id="CP069127">
    <property type="protein sequence ID" value="QRG69504.1"/>
    <property type="molecule type" value="Genomic_DNA"/>
</dbReference>
<dbReference type="InterPro" id="IPR041602">
    <property type="entry name" value="Quercetinase_C"/>
</dbReference>
<dbReference type="Pfam" id="PF17954">
    <property type="entry name" value="Pirin_C_2"/>
    <property type="match status" value="1"/>
</dbReference>
<evidence type="ECO:0000259" key="3">
    <source>
        <dbReference type="Pfam" id="PF02678"/>
    </source>
</evidence>
<evidence type="ECO:0000256" key="1">
    <source>
        <dbReference type="ARBA" id="ARBA00008416"/>
    </source>
</evidence>
<protein>
    <submittedName>
        <fullName evidence="5">Pirin family protein</fullName>
    </submittedName>
</protein>
<feature type="domain" description="Pirin N-terminal" evidence="3">
    <location>
        <begin position="13"/>
        <end position="118"/>
    </location>
</feature>
<dbReference type="Gene3D" id="2.60.120.10">
    <property type="entry name" value="Jelly Rolls"/>
    <property type="match status" value="2"/>
</dbReference>
<comment type="similarity">
    <text evidence="1 2">Belongs to the pirin family.</text>
</comment>
<feature type="domain" description="Quercetin 2,3-dioxygenase C-terminal cupin" evidence="4">
    <location>
        <begin position="147"/>
        <end position="232"/>
    </location>
</feature>
<accession>A0ABX7FVE2</accession>
<dbReference type="InterPro" id="IPR011051">
    <property type="entry name" value="RmlC_Cupin_sf"/>
</dbReference>
<dbReference type="RefSeq" id="WP_203356495.1">
    <property type="nucleotide sequence ID" value="NZ_CP069127.1"/>
</dbReference>
<dbReference type="Pfam" id="PF02678">
    <property type="entry name" value="Pirin"/>
    <property type="match status" value="1"/>
</dbReference>
<dbReference type="InterPro" id="IPR014710">
    <property type="entry name" value="RmlC-like_jellyroll"/>
</dbReference>
<dbReference type="Proteomes" id="UP000596248">
    <property type="component" value="Chromosome"/>
</dbReference>
<dbReference type="InterPro" id="IPR012093">
    <property type="entry name" value="Pirin"/>
</dbReference>
<sequence length="233" mass="25997">MIDVRKAGSRYSADHGWLKSNFSFSFADYYDPDNMGFGPLRVFNDDTVAPQMGFGSHPHREMEIVSIVLQGQLGHQDSTGRQEVVQPGEVQRMSAGTGIIHSEMNPSATEEVKFLQLWFEPAQYGLVPSYEQKAYDPAKLRNQLLPVVSPVGGEEIAKIHQDLTLYLSRLDAGETIHFQQSEKRRTYLFVMEGELSVNSEATLETRDAARITSTTSLAITASSSAYFMLIDLP</sequence>
<reference evidence="5 6" key="1">
    <citation type="submission" date="2021-01" db="EMBL/GenBank/DDBJ databases">
        <title>Identification of strong promoters based on the transcriptome of Brevibacillus choshinensis.</title>
        <authorList>
            <person name="Yao D."/>
            <person name="Zhang K."/>
            <person name="Wu J."/>
        </authorList>
    </citation>
    <scope>NUCLEOTIDE SEQUENCE [LARGE SCALE GENOMIC DNA]</scope>
    <source>
        <strain evidence="5 6">HPD31-SP3</strain>
    </source>
</reference>
<dbReference type="SUPFAM" id="SSF51182">
    <property type="entry name" value="RmlC-like cupins"/>
    <property type="match status" value="1"/>
</dbReference>
<evidence type="ECO:0000313" key="6">
    <source>
        <dbReference type="Proteomes" id="UP000596248"/>
    </source>
</evidence>
<organism evidence="5 6">
    <name type="scientific">Brevibacillus choshinensis</name>
    <dbReference type="NCBI Taxonomy" id="54911"/>
    <lineage>
        <taxon>Bacteria</taxon>
        <taxon>Bacillati</taxon>
        <taxon>Bacillota</taxon>
        <taxon>Bacilli</taxon>
        <taxon>Bacillales</taxon>
        <taxon>Paenibacillaceae</taxon>
        <taxon>Brevibacillus</taxon>
    </lineage>
</organism>
<keyword evidence="6" id="KW-1185">Reference proteome</keyword>